<keyword evidence="3" id="KW-1185">Reference proteome</keyword>
<evidence type="ECO:0000313" key="1">
    <source>
        <dbReference type="EMBL" id="KAF5772988.1"/>
    </source>
</evidence>
<name>A0A251SB10_HELAN</name>
<dbReference type="AlphaFoldDB" id="A0A251SB10"/>
<accession>A0A251SB10</accession>
<sequence>MMKMNKPVRLKSKFASLFFILSHQVPSISTRSHSFCLFCLFGLLIVVSNS</sequence>
<reference evidence="2" key="2">
    <citation type="submission" date="2017-02" db="EMBL/GenBank/DDBJ databases">
        <title>Sunflower complete genome.</title>
        <authorList>
            <person name="Langlade N."/>
            <person name="Munos S."/>
        </authorList>
    </citation>
    <scope>NUCLEOTIDE SEQUENCE [LARGE SCALE GENOMIC DNA]</scope>
    <source>
        <tissue evidence="2">Leaves</tissue>
    </source>
</reference>
<proteinExistence type="predicted"/>
<reference evidence="1" key="3">
    <citation type="submission" date="2020-06" db="EMBL/GenBank/DDBJ databases">
        <title>Helianthus annuus Genome sequencing and assembly Release 2.</title>
        <authorList>
            <person name="Gouzy J."/>
            <person name="Langlade N."/>
            <person name="Munos S."/>
        </authorList>
    </citation>
    <scope>NUCLEOTIDE SEQUENCE</scope>
    <source>
        <tissue evidence="1">Leaves</tissue>
    </source>
</reference>
<dbReference type="InParanoid" id="A0A251SB10"/>
<gene>
    <name evidence="2" type="ORF">HannXRQ_Chr15g0489721</name>
    <name evidence="1" type="ORF">HanXRQr2_Chr13g0583611</name>
</gene>
<dbReference type="EMBL" id="CM007904">
    <property type="protein sequence ID" value="OTF96039.1"/>
    <property type="molecule type" value="Genomic_DNA"/>
</dbReference>
<dbReference type="Gramene" id="mRNA:HanXRQr2_Chr13g0583611">
    <property type="protein sequence ID" value="CDS:HanXRQr2_Chr13g0583611.1"/>
    <property type="gene ID" value="HanXRQr2_Chr13g0583611"/>
</dbReference>
<evidence type="ECO:0000313" key="2">
    <source>
        <dbReference type="EMBL" id="OTF96039.1"/>
    </source>
</evidence>
<organism evidence="2 3">
    <name type="scientific">Helianthus annuus</name>
    <name type="common">Common sunflower</name>
    <dbReference type="NCBI Taxonomy" id="4232"/>
    <lineage>
        <taxon>Eukaryota</taxon>
        <taxon>Viridiplantae</taxon>
        <taxon>Streptophyta</taxon>
        <taxon>Embryophyta</taxon>
        <taxon>Tracheophyta</taxon>
        <taxon>Spermatophyta</taxon>
        <taxon>Magnoliopsida</taxon>
        <taxon>eudicotyledons</taxon>
        <taxon>Gunneridae</taxon>
        <taxon>Pentapetalae</taxon>
        <taxon>asterids</taxon>
        <taxon>campanulids</taxon>
        <taxon>Asterales</taxon>
        <taxon>Asteraceae</taxon>
        <taxon>Asteroideae</taxon>
        <taxon>Heliantheae alliance</taxon>
        <taxon>Heliantheae</taxon>
        <taxon>Helianthus</taxon>
    </lineage>
</organism>
<evidence type="ECO:0000313" key="3">
    <source>
        <dbReference type="Proteomes" id="UP000215914"/>
    </source>
</evidence>
<dbReference type="EMBL" id="MNCJ02000328">
    <property type="protein sequence ID" value="KAF5772988.1"/>
    <property type="molecule type" value="Genomic_DNA"/>
</dbReference>
<reference evidence="1 3" key="1">
    <citation type="journal article" date="2017" name="Nature">
        <title>The sunflower genome provides insights into oil metabolism, flowering and Asterid evolution.</title>
        <authorList>
            <person name="Badouin H."/>
            <person name="Gouzy J."/>
            <person name="Grassa C.J."/>
            <person name="Murat F."/>
            <person name="Staton S.E."/>
            <person name="Cottret L."/>
            <person name="Lelandais-Briere C."/>
            <person name="Owens G.L."/>
            <person name="Carrere S."/>
            <person name="Mayjonade B."/>
            <person name="Legrand L."/>
            <person name="Gill N."/>
            <person name="Kane N.C."/>
            <person name="Bowers J.E."/>
            <person name="Hubner S."/>
            <person name="Bellec A."/>
            <person name="Berard A."/>
            <person name="Berges H."/>
            <person name="Blanchet N."/>
            <person name="Boniface M.C."/>
            <person name="Brunel D."/>
            <person name="Catrice O."/>
            <person name="Chaidir N."/>
            <person name="Claudel C."/>
            <person name="Donnadieu C."/>
            <person name="Faraut T."/>
            <person name="Fievet G."/>
            <person name="Helmstetter N."/>
            <person name="King M."/>
            <person name="Knapp S.J."/>
            <person name="Lai Z."/>
            <person name="Le Paslier M.C."/>
            <person name="Lippi Y."/>
            <person name="Lorenzon L."/>
            <person name="Mandel J.R."/>
            <person name="Marage G."/>
            <person name="Marchand G."/>
            <person name="Marquand E."/>
            <person name="Bret-Mestries E."/>
            <person name="Morien E."/>
            <person name="Nambeesan S."/>
            <person name="Nguyen T."/>
            <person name="Pegot-Espagnet P."/>
            <person name="Pouilly N."/>
            <person name="Raftis F."/>
            <person name="Sallet E."/>
            <person name="Schiex T."/>
            <person name="Thomas J."/>
            <person name="Vandecasteele C."/>
            <person name="Vares D."/>
            <person name="Vear F."/>
            <person name="Vautrin S."/>
            <person name="Crespi M."/>
            <person name="Mangin B."/>
            <person name="Burke J.M."/>
            <person name="Salse J."/>
            <person name="Munos S."/>
            <person name="Vincourt P."/>
            <person name="Rieseberg L.H."/>
            <person name="Langlade N.B."/>
        </authorList>
    </citation>
    <scope>NUCLEOTIDE SEQUENCE [LARGE SCALE GENOMIC DNA]</scope>
    <source>
        <strain evidence="3">cv. SF193</strain>
        <tissue evidence="1">Leaves</tissue>
    </source>
</reference>
<dbReference type="Proteomes" id="UP000215914">
    <property type="component" value="Chromosome 15"/>
</dbReference>
<protein>
    <submittedName>
        <fullName evidence="2">Uncharacterized protein</fullName>
    </submittedName>
</protein>